<dbReference type="PANTHER" id="PTHR33321:SF12">
    <property type="entry name" value="PLANT BASIC SECRETORY PROTEIN (BSP) FAMILY PROTEIN"/>
    <property type="match status" value="1"/>
</dbReference>
<name>M5GBE2_DACPD</name>
<reference evidence="1 2" key="1">
    <citation type="journal article" date="2012" name="Science">
        <title>The Paleozoic origin of enzymatic lignin decomposition reconstructed from 31 fungal genomes.</title>
        <authorList>
            <person name="Floudas D."/>
            <person name="Binder M."/>
            <person name="Riley R."/>
            <person name="Barry K."/>
            <person name="Blanchette R.A."/>
            <person name="Henrissat B."/>
            <person name="Martinez A.T."/>
            <person name="Otillar R."/>
            <person name="Spatafora J.W."/>
            <person name="Yadav J.S."/>
            <person name="Aerts A."/>
            <person name="Benoit I."/>
            <person name="Boyd A."/>
            <person name="Carlson A."/>
            <person name="Copeland A."/>
            <person name="Coutinho P.M."/>
            <person name="de Vries R.P."/>
            <person name="Ferreira P."/>
            <person name="Findley K."/>
            <person name="Foster B."/>
            <person name="Gaskell J."/>
            <person name="Glotzer D."/>
            <person name="Gorecki P."/>
            <person name="Heitman J."/>
            <person name="Hesse C."/>
            <person name="Hori C."/>
            <person name="Igarashi K."/>
            <person name="Jurgens J.A."/>
            <person name="Kallen N."/>
            <person name="Kersten P."/>
            <person name="Kohler A."/>
            <person name="Kuees U."/>
            <person name="Kumar T.K.A."/>
            <person name="Kuo A."/>
            <person name="LaButti K."/>
            <person name="Larrondo L.F."/>
            <person name="Lindquist E."/>
            <person name="Ling A."/>
            <person name="Lombard V."/>
            <person name="Lucas S."/>
            <person name="Lundell T."/>
            <person name="Martin R."/>
            <person name="McLaughlin D.J."/>
            <person name="Morgenstern I."/>
            <person name="Morin E."/>
            <person name="Murat C."/>
            <person name="Nagy L.G."/>
            <person name="Nolan M."/>
            <person name="Ohm R.A."/>
            <person name="Patyshakuliyeva A."/>
            <person name="Rokas A."/>
            <person name="Ruiz-Duenas F.J."/>
            <person name="Sabat G."/>
            <person name="Salamov A."/>
            <person name="Samejima M."/>
            <person name="Schmutz J."/>
            <person name="Slot J.C."/>
            <person name="St John F."/>
            <person name="Stenlid J."/>
            <person name="Sun H."/>
            <person name="Sun S."/>
            <person name="Syed K."/>
            <person name="Tsang A."/>
            <person name="Wiebenga A."/>
            <person name="Young D."/>
            <person name="Pisabarro A."/>
            <person name="Eastwood D.C."/>
            <person name="Martin F."/>
            <person name="Cullen D."/>
            <person name="Grigoriev I.V."/>
            <person name="Hibbett D.S."/>
        </authorList>
    </citation>
    <scope>NUCLEOTIDE SEQUENCE [LARGE SCALE GENOMIC DNA]</scope>
    <source>
        <strain evidence="1 2">DJM-731 SS1</strain>
    </source>
</reference>
<dbReference type="STRING" id="1858805.M5GBE2"/>
<evidence type="ECO:0000313" key="1">
    <source>
        <dbReference type="EMBL" id="EJU03372.1"/>
    </source>
</evidence>
<dbReference type="GeneID" id="63683344"/>
<dbReference type="Proteomes" id="UP000030653">
    <property type="component" value="Unassembled WGS sequence"/>
</dbReference>
<organism evidence="1 2">
    <name type="scientific">Dacryopinax primogenitus (strain DJM 731)</name>
    <name type="common">Brown rot fungus</name>
    <dbReference type="NCBI Taxonomy" id="1858805"/>
    <lineage>
        <taxon>Eukaryota</taxon>
        <taxon>Fungi</taxon>
        <taxon>Dikarya</taxon>
        <taxon>Basidiomycota</taxon>
        <taxon>Agaricomycotina</taxon>
        <taxon>Dacrymycetes</taxon>
        <taxon>Dacrymycetales</taxon>
        <taxon>Dacrymycetaceae</taxon>
        <taxon>Dacryopinax</taxon>
    </lineage>
</organism>
<keyword evidence="2" id="KW-1185">Reference proteome</keyword>
<protein>
    <submittedName>
        <fullName evidence="1">BSP-domain-containing protein</fullName>
    </submittedName>
</protein>
<dbReference type="EMBL" id="JH795860">
    <property type="protein sequence ID" value="EJU03372.1"/>
    <property type="molecule type" value="Genomic_DNA"/>
</dbReference>
<gene>
    <name evidence="1" type="ORF">DACRYDRAFT_106531</name>
</gene>
<dbReference type="InterPro" id="IPR007541">
    <property type="entry name" value="Uncharacterised_BSP"/>
</dbReference>
<sequence>MPLFNFMRRHAPSSVCGPVKPWQEIVPIVAQAEAAVPLPEFAFDSNGTSPNVITDVLPDPTSYLQRASAFILAYLESAKDPPKPKVTLKLSRENGIAVTSGGEMTLFIPYFANHSKNHTPDEVLHEVLGVILHELVHVYQHDGHHTVPGGVIEGIADFHRLRANLGPPHWKRARGGKWDAGYERTAYFLNWIEGSNIGFVRELNAMSKETFNLSIFRTLTGRNVEQLWEAYQRSIPSCVEELARPAVPTEVASTEVPMQ</sequence>
<dbReference type="Pfam" id="PF04450">
    <property type="entry name" value="BSP"/>
    <property type="match status" value="1"/>
</dbReference>
<accession>M5GBE2</accession>
<evidence type="ECO:0000313" key="2">
    <source>
        <dbReference type="Proteomes" id="UP000030653"/>
    </source>
</evidence>
<dbReference type="HOGENOM" id="CLU_1073714_0_0_1"/>
<dbReference type="AlphaFoldDB" id="M5GBE2"/>
<dbReference type="PANTHER" id="PTHR33321">
    <property type="match status" value="1"/>
</dbReference>
<dbReference type="RefSeq" id="XP_040630266.1">
    <property type="nucleotide sequence ID" value="XM_040768282.1"/>
</dbReference>
<dbReference type="OrthoDB" id="891726at2759"/>
<proteinExistence type="predicted"/>